<sequence>MIQEESSWSMLKKLMEDCHKAFVMLCVEVSSLLKFCIATGIGSLLEHNDFVLVLHGIGQDTVMVFWPGNSEVQGRLKPGLDECFMDVLSISNGILGCLQGVAEGYGAMFSV</sequence>
<dbReference type="Gramene" id="Bra041150.1">
    <property type="protein sequence ID" value="Bra041150.1-P"/>
    <property type="gene ID" value="Bra041150"/>
</dbReference>
<protein>
    <submittedName>
        <fullName evidence="1">Uncharacterized protein</fullName>
    </submittedName>
</protein>
<reference evidence="1" key="3">
    <citation type="submission" date="2023-03" db="UniProtKB">
        <authorList>
            <consortium name="EnsemblPlants"/>
        </authorList>
    </citation>
    <scope>IDENTIFICATION</scope>
    <source>
        <strain evidence="1">cv. Chiifu-401-42</strain>
    </source>
</reference>
<dbReference type="Proteomes" id="UP000011750">
    <property type="component" value="Unassembled WGS sequence"/>
</dbReference>
<dbReference type="InParanoid" id="M4FJ70"/>
<reference evidence="2" key="1">
    <citation type="journal article" date="2011" name="Nat. Genet.">
        <title>The genome of the mesopolyploid crop species Brassica rapa.</title>
        <authorList>
            <consortium name="Brassica rapa Genome Sequencing Project Consortium"/>
            <person name="Wang X."/>
            <person name="Wang H."/>
            <person name="Wang J."/>
            <person name="Sun R."/>
            <person name="Wu J."/>
            <person name="Liu S."/>
            <person name="Bai Y."/>
            <person name="Mun J.H."/>
            <person name="Bancroft I."/>
            <person name="Cheng F."/>
            <person name="Huang S."/>
            <person name="Li X."/>
            <person name="Hua W."/>
            <person name="Wang J."/>
            <person name="Wang X."/>
            <person name="Freeling M."/>
            <person name="Pires J.C."/>
            <person name="Paterson A.H."/>
            <person name="Chalhoub B."/>
            <person name="Wang B."/>
            <person name="Hayward A."/>
            <person name="Sharpe A.G."/>
            <person name="Park B.S."/>
            <person name="Weisshaar B."/>
            <person name="Liu B."/>
            <person name="Li B."/>
            <person name="Liu B."/>
            <person name="Tong C."/>
            <person name="Song C."/>
            <person name="Duran C."/>
            <person name="Peng C."/>
            <person name="Geng C."/>
            <person name="Koh C."/>
            <person name="Lin C."/>
            <person name="Edwards D."/>
            <person name="Mu D."/>
            <person name="Shen D."/>
            <person name="Soumpourou E."/>
            <person name="Li F."/>
            <person name="Fraser F."/>
            <person name="Conant G."/>
            <person name="Lassalle G."/>
            <person name="King G.J."/>
            <person name="Bonnema G."/>
            <person name="Tang H."/>
            <person name="Wang H."/>
            <person name="Belcram H."/>
            <person name="Zhou H."/>
            <person name="Hirakawa H."/>
            <person name="Abe H."/>
            <person name="Guo H."/>
            <person name="Wang H."/>
            <person name="Jin H."/>
            <person name="Parkin I.A."/>
            <person name="Batley J."/>
            <person name="Kim J.S."/>
            <person name="Just J."/>
            <person name="Li J."/>
            <person name="Xu J."/>
            <person name="Deng J."/>
            <person name="Kim J.A."/>
            <person name="Li J."/>
            <person name="Yu J."/>
            <person name="Meng J."/>
            <person name="Wang J."/>
            <person name="Min J."/>
            <person name="Poulain J."/>
            <person name="Wang J."/>
            <person name="Hatakeyama K."/>
            <person name="Wu K."/>
            <person name="Wang L."/>
            <person name="Fang L."/>
            <person name="Trick M."/>
            <person name="Links M.G."/>
            <person name="Zhao M."/>
            <person name="Jin M."/>
            <person name="Ramchiary N."/>
            <person name="Drou N."/>
            <person name="Berkman P.J."/>
            <person name="Cai Q."/>
            <person name="Huang Q."/>
            <person name="Li R."/>
            <person name="Tabata S."/>
            <person name="Cheng S."/>
            <person name="Zhang S."/>
            <person name="Zhang S."/>
            <person name="Huang S."/>
            <person name="Sato S."/>
            <person name="Sun S."/>
            <person name="Kwon S.J."/>
            <person name="Choi S.R."/>
            <person name="Lee T.H."/>
            <person name="Fan W."/>
            <person name="Zhao X."/>
            <person name="Tan X."/>
            <person name="Xu X."/>
            <person name="Wang Y."/>
            <person name="Qiu Y."/>
            <person name="Yin Y."/>
            <person name="Li Y."/>
            <person name="Du Y."/>
            <person name="Liao Y."/>
            <person name="Lim Y."/>
            <person name="Narusaka Y."/>
            <person name="Wang Y."/>
            <person name="Wang Z."/>
            <person name="Li Z."/>
            <person name="Wang Z."/>
            <person name="Xiong Z."/>
            <person name="Zhang Z."/>
        </authorList>
    </citation>
    <scope>NUCLEOTIDE SEQUENCE [LARGE SCALE GENOMIC DNA]</scope>
    <source>
        <strain evidence="2">cv. Chiifu-401-42</strain>
    </source>
</reference>
<name>M4FJ70_BRACM</name>
<accession>M4FJ70</accession>
<dbReference type="AlphaFoldDB" id="M4FJ70"/>
<reference evidence="2" key="2">
    <citation type="journal article" date="2018" name="Hortic Res">
        <title>Improved Brassica rapa reference genome by single-molecule sequencing and chromosome conformation capture technologies.</title>
        <authorList>
            <person name="Zhang L."/>
            <person name="Cai X."/>
            <person name="Wu J."/>
            <person name="Liu M."/>
            <person name="Grob S."/>
            <person name="Cheng F."/>
            <person name="Liang J."/>
            <person name="Cai C."/>
            <person name="Liu Z."/>
            <person name="Liu B."/>
            <person name="Wang F."/>
            <person name="Li S."/>
            <person name="Liu F."/>
            <person name="Li X."/>
            <person name="Cheng L."/>
            <person name="Yang W."/>
            <person name="Li M.H."/>
            <person name="Grossniklaus U."/>
            <person name="Zheng H."/>
            <person name="Wang X."/>
        </authorList>
    </citation>
    <scope>NUCLEOTIDE SEQUENCE [LARGE SCALE GENOMIC DNA]</scope>
    <source>
        <strain evidence="2">cv. Chiifu-401-42</strain>
    </source>
</reference>
<evidence type="ECO:0000313" key="2">
    <source>
        <dbReference type="Proteomes" id="UP000011750"/>
    </source>
</evidence>
<dbReference type="EnsemblPlants" id="Bra041150.1">
    <property type="protein sequence ID" value="Bra041150.1-P"/>
    <property type="gene ID" value="Bra041150"/>
</dbReference>
<keyword evidence="2" id="KW-1185">Reference proteome</keyword>
<evidence type="ECO:0000313" key="1">
    <source>
        <dbReference type="EnsemblPlants" id="Bra041150.1-P"/>
    </source>
</evidence>
<organism evidence="1 2">
    <name type="scientific">Brassica campestris</name>
    <name type="common">Field mustard</name>
    <dbReference type="NCBI Taxonomy" id="3711"/>
    <lineage>
        <taxon>Eukaryota</taxon>
        <taxon>Viridiplantae</taxon>
        <taxon>Streptophyta</taxon>
        <taxon>Embryophyta</taxon>
        <taxon>Tracheophyta</taxon>
        <taxon>Spermatophyta</taxon>
        <taxon>Magnoliopsida</taxon>
        <taxon>eudicotyledons</taxon>
        <taxon>Gunneridae</taxon>
        <taxon>Pentapetalae</taxon>
        <taxon>rosids</taxon>
        <taxon>malvids</taxon>
        <taxon>Brassicales</taxon>
        <taxon>Brassicaceae</taxon>
        <taxon>Brassiceae</taxon>
        <taxon>Brassica</taxon>
    </lineage>
</organism>
<dbReference type="HOGENOM" id="CLU_2161995_0_0_1"/>
<proteinExistence type="predicted"/>